<dbReference type="InterPro" id="IPR021109">
    <property type="entry name" value="Peptidase_aspartic_dom_sf"/>
</dbReference>
<comment type="caution">
    <text evidence="7">The sequence shown here is derived from an EMBL/GenBank/DDBJ whole genome shotgun (WGS) entry which is preliminary data.</text>
</comment>
<dbReference type="GO" id="GO:0006508">
    <property type="term" value="P:proteolysis"/>
    <property type="evidence" value="ECO:0007669"/>
    <property type="project" value="UniProtKB-KW"/>
</dbReference>
<keyword evidence="5" id="KW-0732">Signal</keyword>
<keyword evidence="4" id="KW-1133">Transmembrane helix</keyword>
<dbReference type="Gene3D" id="2.40.70.10">
    <property type="entry name" value="Acid Proteases"/>
    <property type="match status" value="2"/>
</dbReference>
<evidence type="ECO:0000256" key="1">
    <source>
        <dbReference type="ARBA" id="ARBA00007447"/>
    </source>
</evidence>
<sequence length="549" mass="58425">MLPKLPASLLAFIFLGDFSCALRLNIQGRRIPAAHRRLAPRASLTGFSPLGDSADLQYSTNISVNGVPFDVLIDTGSADLWVVSGDLQGTSTGTAASVSYASGSADGPVELGSLEFAGYTVPDQAFMLVAPDAINPEGTGLMGLGPSDGSSIFEALHELKEGATVLDNIFLQNTQTPNYITFALGRVSVPGENFVGELAVGEVPSNYSDILNQPKLPVTVVSSANKANQHFQMLLDANGFIGPDGSPISVTSEVSSTSNKKQATVVIDSGFSLPQVPSAVAEAIYGRFNGAVLSTMDPNDASSANVWLMPCDQEVNITLIFGGKLYPVHPMDVTVDPKIFGMSPRENSAGQNLCMGMFQPISFDSGSNPTYDMVFGMAFLRNVVTLINFGDFVEDSTSKADPYIQLLSITNPAEAHTDFVNARLGGRDTTKDIFSFNGSTDSTVNDDDSSGDSHSGLSRTTIFIIAGSAGGVVLLAIVGALLFRKGNASRRGSYRQLNAPTQPMHQYQQTRPYNAQPYNAQPYNAQPYNARAPAAYDPPQYYSNPFEGR</sequence>
<keyword evidence="3 7" id="KW-0645">Protease</keyword>
<feature type="chain" id="PRO_5042285252" evidence="5">
    <location>
        <begin position="22"/>
        <end position="549"/>
    </location>
</feature>
<feature type="signal peptide" evidence="5">
    <location>
        <begin position="1"/>
        <end position="21"/>
    </location>
</feature>
<keyword evidence="8" id="KW-1185">Reference proteome</keyword>
<dbReference type="GO" id="GO:0004190">
    <property type="term" value="F:aspartic-type endopeptidase activity"/>
    <property type="evidence" value="ECO:0007669"/>
    <property type="project" value="UniProtKB-KW"/>
</dbReference>
<dbReference type="InterPro" id="IPR033121">
    <property type="entry name" value="PEPTIDASE_A1"/>
</dbReference>
<dbReference type="InterPro" id="IPR034164">
    <property type="entry name" value="Pepsin-like_dom"/>
</dbReference>
<evidence type="ECO:0000259" key="6">
    <source>
        <dbReference type="PROSITE" id="PS51767"/>
    </source>
</evidence>
<accession>A0AAD6VI93</accession>
<keyword evidence="4" id="KW-0812">Transmembrane</keyword>
<evidence type="ECO:0000256" key="3">
    <source>
        <dbReference type="RuleBase" id="RU000454"/>
    </source>
</evidence>
<dbReference type="PROSITE" id="PS00141">
    <property type="entry name" value="ASP_PROTEASE"/>
    <property type="match status" value="1"/>
</dbReference>
<dbReference type="PRINTS" id="PR00792">
    <property type="entry name" value="PEPSIN"/>
</dbReference>
<comment type="similarity">
    <text evidence="1 3">Belongs to the peptidase A1 family.</text>
</comment>
<feature type="transmembrane region" description="Helical" evidence="4">
    <location>
        <begin position="462"/>
        <end position="483"/>
    </location>
</feature>
<evidence type="ECO:0000256" key="5">
    <source>
        <dbReference type="SAM" id="SignalP"/>
    </source>
</evidence>
<dbReference type="PROSITE" id="PS51767">
    <property type="entry name" value="PEPTIDASE_A1"/>
    <property type="match status" value="1"/>
</dbReference>
<dbReference type="PANTHER" id="PTHR47966">
    <property type="entry name" value="BETA-SITE APP-CLEAVING ENZYME, ISOFORM A-RELATED"/>
    <property type="match status" value="1"/>
</dbReference>
<gene>
    <name evidence="7" type="ORF">GGX14DRAFT_617381</name>
</gene>
<reference evidence="7" key="1">
    <citation type="submission" date="2023-03" db="EMBL/GenBank/DDBJ databases">
        <title>Massive genome expansion in bonnet fungi (Mycena s.s.) driven by repeated elements and novel gene families across ecological guilds.</title>
        <authorList>
            <consortium name="Lawrence Berkeley National Laboratory"/>
            <person name="Harder C.B."/>
            <person name="Miyauchi S."/>
            <person name="Viragh M."/>
            <person name="Kuo A."/>
            <person name="Thoen E."/>
            <person name="Andreopoulos B."/>
            <person name="Lu D."/>
            <person name="Skrede I."/>
            <person name="Drula E."/>
            <person name="Henrissat B."/>
            <person name="Morin E."/>
            <person name="Kohler A."/>
            <person name="Barry K."/>
            <person name="LaButti K."/>
            <person name="Morin E."/>
            <person name="Salamov A."/>
            <person name="Lipzen A."/>
            <person name="Mereny Z."/>
            <person name="Hegedus B."/>
            <person name="Baldrian P."/>
            <person name="Stursova M."/>
            <person name="Weitz H."/>
            <person name="Taylor A."/>
            <person name="Grigoriev I.V."/>
            <person name="Nagy L.G."/>
            <person name="Martin F."/>
            <person name="Kauserud H."/>
        </authorList>
    </citation>
    <scope>NUCLEOTIDE SEQUENCE</scope>
    <source>
        <strain evidence="7">9144</strain>
    </source>
</reference>
<dbReference type="PANTHER" id="PTHR47966:SF51">
    <property type="entry name" value="BETA-SITE APP-CLEAVING ENZYME, ISOFORM A-RELATED"/>
    <property type="match status" value="1"/>
</dbReference>
<proteinExistence type="inferred from homology"/>
<protein>
    <submittedName>
        <fullName evidence="7">Acid protease</fullName>
    </submittedName>
</protein>
<evidence type="ECO:0000256" key="4">
    <source>
        <dbReference type="SAM" id="Phobius"/>
    </source>
</evidence>
<dbReference type="InterPro" id="IPR001461">
    <property type="entry name" value="Aspartic_peptidase_A1"/>
</dbReference>
<dbReference type="InterPro" id="IPR001969">
    <property type="entry name" value="Aspartic_peptidase_AS"/>
</dbReference>
<feature type="domain" description="Peptidase A1" evidence="6">
    <location>
        <begin position="58"/>
        <end position="400"/>
    </location>
</feature>
<keyword evidence="2 3" id="KW-0064">Aspartyl protease</keyword>
<keyword evidence="3" id="KW-0378">Hydrolase</keyword>
<dbReference type="CDD" id="cd05471">
    <property type="entry name" value="pepsin_like"/>
    <property type="match status" value="1"/>
</dbReference>
<keyword evidence="4" id="KW-0472">Membrane</keyword>
<dbReference type="AlphaFoldDB" id="A0AAD6VI93"/>
<dbReference type="Proteomes" id="UP001219525">
    <property type="component" value="Unassembled WGS sequence"/>
</dbReference>
<dbReference type="Pfam" id="PF00026">
    <property type="entry name" value="Asp"/>
    <property type="match status" value="1"/>
</dbReference>
<evidence type="ECO:0000313" key="7">
    <source>
        <dbReference type="EMBL" id="KAJ7213840.1"/>
    </source>
</evidence>
<dbReference type="SUPFAM" id="SSF50630">
    <property type="entry name" value="Acid proteases"/>
    <property type="match status" value="1"/>
</dbReference>
<organism evidence="7 8">
    <name type="scientific">Mycena pura</name>
    <dbReference type="NCBI Taxonomy" id="153505"/>
    <lineage>
        <taxon>Eukaryota</taxon>
        <taxon>Fungi</taxon>
        <taxon>Dikarya</taxon>
        <taxon>Basidiomycota</taxon>
        <taxon>Agaricomycotina</taxon>
        <taxon>Agaricomycetes</taxon>
        <taxon>Agaricomycetidae</taxon>
        <taxon>Agaricales</taxon>
        <taxon>Marasmiineae</taxon>
        <taxon>Mycenaceae</taxon>
        <taxon>Mycena</taxon>
    </lineage>
</organism>
<dbReference type="EMBL" id="JARJCW010000020">
    <property type="protein sequence ID" value="KAJ7213840.1"/>
    <property type="molecule type" value="Genomic_DNA"/>
</dbReference>
<evidence type="ECO:0000313" key="8">
    <source>
        <dbReference type="Proteomes" id="UP001219525"/>
    </source>
</evidence>
<name>A0AAD6VI93_9AGAR</name>
<evidence type="ECO:0000256" key="2">
    <source>
        <dbReference type="ARBA" id="ARBA00022750"/>
    </source>
</evidence>